<dbReference type="EMBL" id="JBHTJZ010000014">
    <property type="protein sequence ID" value="MFD0960141.1"/>
    <property type="molecule type" value="Genomic_DNA"/>
</dbReference>
<proteinExistence type="predicted"/>
<dbReference type="RefSeq" id="WP_377564614.1">
    <property type="nucleotide sequence ID" value="NZ_JBHTJZ010000014.1"/>
</dbReference>
<feature type="region of interest" description="Disordered" evidence="1">
    <location>
        <begin position="31"/>
        <end position="50"/>
    </location>
</feature>
<feature type="compositionally biased region" description="Basic and acidic residues" evidence="1">
    <location>
        <begin position="34"/>
        <end position="43"/>
    </location>
</feature>
<feature type="region of interest" description="Disordered" evidence="1">
    <location>
        <begin position="1"/>
        <end position="22"/>
    </location>
</feature>
<gene>
    <name evidence="2" type="ORF">ACFQ2I_12130</name>
</gene>
<keyword evidence="3" id="KW-1185">Reference proteome</keyword>
<dbReference type="Proteomes" id="UP001596989">
    <property type="component" value="Unassembled WGS sequence"/>
</dbReference>
<accession>A0ABW3HRN1</accession>
<reference evidence="3" key="1">
    <citation type="journal article" date="2019" name="Int. J. Syst. Evol. Microbiol.">
        <title>The Global Catalogue of Microorganisms (GCM) 10K type strain sequencing project: providing services to taxonomists for standard genome sequencing and annotation.</title>
        <authorList>
            <consortium name="The Broad Institute Genomics Platform"/>
            <consortium name="The Broad Institute Genome Sequencing Center for Infectious Disease"/>
            <person name="Wu L."/>
            <person name="Ma J."/>
        </authorList>
    </citation>
    <scope>NUCLEOTIDE SEQUENCE [LARGE SCALE GENOMIC DNA]</scope>
    <source>
        <strain evidence="3">CCUG 59129</strain>
    </source>
</reference>
<evidence type="ECO:0000313" key="2">
    <source>
        <dbReference type="EMBL" id="MFD0960141.1"/>
    </source>
</evidence>
<organism evidence="2 3">
    <name type="scientific">Paenibacillus chungangensis</name>
    <dbReference type="NCBI Taxonomy" id="696535"/>
    <lineage>
        <taxon>Bacteria</taxon>
        <taxon>Bacillati</taxon>
        <taxon>Bacillota</taxon>
        <taxon>Bacilli</taxon>
        <taxon>Bacillales</taxon>
        <taxon>Paenibacillaceae</taxon>
        <taxon>Paenibacillus</taxon>
    </lineage>
</organism>
<evidence type="ECO:0000313" key="3">
    <source>
        <dbReference type="Proteomes" id="UP001596989"/>
    </source>
</evidence>
<protein>
    <submittedName>
        <fullName evidence="2">Uncharacterized protein</fullName>
    </submittedName>
</protein>
<comment type="caution">
    <text evidence="2">The sequence shown here is derived from an EMBL/GenBank/DDBJ whole genome shotgun (WGS) entry which is preliminary data.</text>
</comment>
<name>A0ABW3HRN1_9BACL</name>
<sequence length="50" mass="5469">MCEDPGNEQKEKPSGASTIREVEIAERLQAMKLKGKENEHGEAGARQSLS</sequence>
<evidence type="ECO:0000256" key="1">
    <source>
        <dbReference type="SAM" id="MobiDB-lite"/>
    </source>
</evidence>